<feature type="domain" description="Plastocyanin-like" evidence="6">
    <location>
        <begin position="186"/>
        <end position="302"/>
    </location>
</feature>
<dbReference type="InterPro" id="IPR002355">
    <property type="entry name" value="Cu_oxidase_Cu_BS"/>
</dbReference>
<dbReference type="Gene3D" id="2.60.40.420">
    <property type="entry name" value="Cupredoxins - blue copper proteins"/>
    <property type="match status" value="4"/>
</dbReference>
<reference evidence="7 8" key="1">
    <citation type="submission" date="2022-01" db="EMBL/GenBank/DDBJ databases">
        <title>Nocardioides sp. nov., an actinomycete isolated from mining soil.</title>
        <authorList>
            <person name="Liu L."/>
        </authorList>
    </citation>
    <scope>NUCLEOTIDE SEQUENCE [LARGE SCALE GENOMIC DNA]</scope>
    <source>
        <strain evidence="7 8">KLBMP 9356</strain>
    </source>
</reference>
<keyword evidence="2" id="KW-0479">Metal-binding</keyword>
<dbReference type="PANTHER" id="PTHR48267:SF1">
    <property type="entry name" value="BILIRUBIN OXIDASE"/>
    <property type="match status" value="1"/>
</dbReference>
<protein>
    <submittedName>
        <fullName evidence="7">Multicopper oxidase domain-containing protein</fullName>
    </submittedName>
</protein>
<gene>
    <name evidence="7" type="ORF">L2K70_18850</name>
</gene>
<dbReference type="InterPro" id="IPR011707">
    <property type="entry name" value="Cu-oxidase-like_N"/>
</dbReference>
<sequence>MRGEMRAPARARGPARIWVGAAAVVLATSAFVAYDVGGAPDAPRSAAFAEPVRNATVVIEQGGARKGFATKAVTVSGGGTVTVVNLDSMDHTFTSVAKGADGLPLFDVRVTAGTTATVPGIEALAAGDFAFYCKFHPGMRGVLTVAGAGGGVEPERPTFDQPLVVPPTERGADVRLEMRRALVRTMPDGPRTSMWTFDGTYPGPTIRRRGGQGTHVTVVNHLPKGAGATSTHLHGDHHAAKDDGQPTTQLVHRGQSRTYDYPLTVDGKATPGSFFWYHDHRMDRTARNNWRGLQGMFIVTDPPMKGVRLPSGARDVPLMISERSFTAGNQLTNPFADGPEMVHGSGHDEMSWTGDLAPPNDATVGDTVLVNGRAAPYLDVSATRYRLRLLNSSPFSSYNLTLSDGRPILQIGTGSGLLPRAVVRSSVLLGPAQRADVIVDFSGATGKDIVLESVPAAIGSTGDDARAASVMEFRVGERASDPSRLPSRLPSPALVSPVPKKVAKTWTFGLHQGHHGSAWTINGESFDPTRVDHRAKLGTVERWRFRNTSDVTHYVHVHAEQWRTVLRDGKAPPPWEQGLEDTWRLEPGEVVEVAARFTDYTGAFMIHCHMLDHEDHGMMSRFDVVR</sequence>
<dbReference type="InterPro" id="IPR045087">
    <property type="entry name" value="Cu-oxidase_fam"/>
</dbReference>
<dbReference type="InterPro" id="IPR008972">
    <property type="entry name" value="Cupredoxin"/>
</dbReference>
<evidence type="ECO:0000256" key="2">
    <source>
        <dbReference type="ARBA" id="ARBA00022723"/>
    </source>
</evidence>
<dbReference type="Pfam" id="PF07732">
    <property type="entry name" value="Cu-oxidase_3"/>
    <property type="match status" value="1"/>
</dbReference>
<dbReference type="EMBL" id="JAKJHZ010000011">
    <property type="protein sequence ID" value="MCF6379675.1"/>
    <property type="molecule type" value="Genomic_DNA"/>
</dbReference>
<evidence type="ECO:0000313" key="7">
    <source>
        <dbReference type="EMBL" id="MCF6379675.1"/>
    </source>
</evidence>
<dbReference type="InterPro" id="IPR011706">
    <property type="entry name" value="Cu-oxidase_C"/>
</dbReference>
<feature type="region of interest" description="Disordered" evidence="4">
    <location>
        <begin position="224"/>
        <end position="249"/>
    </location>
</feature>
<evidence type="ECO:0000313" key="8">
    <source>
        <dbReference type="Proteomes" id="UP001201161"/>
    </source>
</evidence>
<evidence type="ECO:0000256" key="1">
    <source>
        <dbReference type="ARBA" id="ARBA00010609"/>
    </source>
</evidence>
<comment type="caution">
    <text evidence="7">The sequence shown here is derived from an EMBL/GenBank/DDBJ whole genome shotgun (WGS) entry which is preliminary data.</text>
</comment>
<comment type="similarity">
    <text evidence="1">Belongs to the multicopper oxidase family.</text>
</comment>
<evidence type="ECO:0000256" key="3">
    <source>
        <dbReference type="ARBA" id="ARBA00023002"/>
    </source>
</evidence>
<dbReference type="Pfam" id="PF07731">
    <property type="entry name" value="Cu-oxidase_2"/>
    <property type="match status" value="1"/>
</dbReference>
<feature type="domain" description="Plastocyanin-like" evidence="5">
    <location>
        <begin position="515"/>
        <end position="624"/>
    </location>
</feature>
<dbReference type="RefSeq" id="WP_236404837.1">
    <property type="nucleotide sequence ID" value="NZ_JAKJHZ010000011.1"/>
</dbReference>
<feature type="compositionally biased region" description="Basic and acidic residues" evidence="4">
    <location>
        <begin position="233"/>
        <end position="244"/>
    </location>
</feature>
<proteinExistence type="inferred from homology"/>
<evidence type="ECO:0000259" key="5">
    <source>
        <dbReference type="Pfam" id="PF07731"/>
    </source>
</evidence>
<organism evidence="7 8">
    <name type="scientific">Nocardioides potassii</name>
    <dbReference type="NCBI Taxonomy" id="2911371"/>
    <lineage>
        <taxon>Bacteria</taxon>
        <taxon>Bacillati</taxon>
        <taxon>Actinomycetota</taxon>
        <taxon>Actinomycetes</taxon>
        <taxon>Propionibacteriales</taxon>
        <taxon>Nocardioidaceae</taxon>
        <taxon>Nocardioides</taxon>
    </lineage>
</organism>
<accession>A0ABS9HES7</accession>
<name>A0ABS9HES7_9ACTN</name>
<dbReference type="SUPFAM" id="SSF49503">
    <property type="entry name" value="Cupredoxins"/>
    <property type="match status" value="4"/>
</dbReference>
<evidence type="ECO:0000256" key="4">
    <source>
        <dbReference type="SAM" id="MobiDB-lite"/>
    </source>
</evidence>
<dbReference type="PANTHER" id="PTHR48267">
    <property type="entry name" value="CUPREDOXIN SUPERFAMILY PROTEIN"/>
    <property type="match status" value="1"/>
</dbReference>
<dbReference type="Proteomes" id="UP001201161">
    <property type="component" value="Unassembled WGS sequence"/>
</dbReference>
<keyword evidence="3" id="KW-0560">Oxidoreductase</keyword>
<dbReference type="PROSITE" id="PS00080">
    <property type="entry name" value="MULTICOPPER_OXIDASE2"/>
    <property type="match status" value="1"/>
</dbReference>
<keyword evidence="8" id="KW-1185">Reference proteome</keyword>
<evidence type="ECO:0000259" key="6">
    <source>
        <dbReference type="Pfam" id="PF07732"/>
    </source>
</evidence>